<sequence length="30" mass="3337">MIHFSICILLKCSDSAILLLRAISRMLSTS</sequence>
<proteinExistence type="predicted"/>
<name>A0A8S5LXX0_9CAUD</name>
<reference evidence="1" key="1">
    <citation type="journal article" date="2021" name="Proc. Natl. Acad. Sci. U.S.A.">
        <title>A Catalog of Tens of Thousands of Viruses from Human Metagenomes Reveals Hidden Associations with Chronic Diseases.</title>
        <authorList>
            <person name="Tisza M.J."/>
            <person name="Buck C.B."/>
        </authorList>
    </citation>
    <scope>NUCLEOTIDE SEQUENCE</scope>
    <source>
        <strain evidence="1">CtRQZ5</strain>
    </source>
</reference>
<dbReference type="EMBL" id="BK014764">
    <property type="protein sequence ID" value="DAD74744.1"/>
    <property type="molecule type" value="Genomic_DNA"/>
</dbReference>
<protein>
    <submittedName>
        <fullName evidence="1">Uncharacterized protein</fullName>
    </submittedName>
</protein>
<accession>A0A8S5LXX0</accession>
<organism evidence="1">
    <name type="scientific">CrAss-like virus sp. ctRQZ5</name>
    <dbReference type="NCBI Taxonomy" id="2826824"/>
    <lineage>
        <taxon>Viruses</taxon>
        <taxon>Duplodnaviria</taxon>
        <taxon>Heunggongvirae</taxon>
        <taxon>Uroviricota</taxon>
        <taxon>Caudoviricetes</taxon>
        <taxon>Crassvirales</taxon>
    </lineage>
</organism>
<evidence type="ECO:0000313" key="1">
    <source>
        <dbReference type="EMBL" id="DAD74744.1"/>
    </source>
</evidence>